<organism evidence="9 10">
    <name type="scientific">Parachitinimonas caeni</name>
    <dbReference type="NCBI Taxonomy" id="3031301"/>
    <lineage>
        <taxon>Bacteria</taxon>
        <taxon>Pseudomonadati</taxon>
        <taxon>Pseudomonadota</taxon>
        <taxon>Betaproteobacteria</taxon>
        <taxon>Neisseriales</taxon>
        <taxon>Chitinibacteraceae</taxon>
        <taxon>Parachitinimonas</taxon>
    </lineage>
</organism>
<dbReference type="PANTHER" id="PTHR46018">
    <property type="entry name" value="ZINC PHOSPHODIESTERASE ELAC PROTEIN 1"/>
    <property type="match status" value="1"/>
</dbReference>
<dbReference type="Proteomes" id="UP001172778">
    <property type="component" value="Unassembled WGS sequence"/>
</dbReference>
<keyword evidence="4 8" id="KW-0479">Metal-binding</keyword>
<evidence type="ECO:0000256" key="8">
    <source>
        <dbReference type="HAMAP-Rule" id="MF_01818"/>
    </source>
</evidence>
<feature type="binding site" evidence="8">
    <location>
        <position position="66"/>
    </location>
    <ligand>
        <name>Zn(2+)</name>
        <dbReference type="ChEBI" id="CHEBI:29105"/>
        <label>2</label>
        <note>catalytic</note>
    </ligand>
</feature>
<feature type="binding site" evidence="8">
    <location>
        <position position="67"/>
    </location>
    <ligand>
        <name>Zn(2+)</name>
        <dbReference type="ChEBI" id="CHEBI:29105"/>
        <label>2</label>
        <note>catalytic</note>
    </ligand>
</feature>
<evidence type="ECO:0000256" key="6">
    <source>
        <dbReference type="ARBA" id="ARBA00022801"/>
    </source>
</evidence>
<feature type="binding site" evidence="8">
    <location>
        <position position="62"/>
    </location>
    <ligand>
        <name>Zn(2+)</name>
        <dbReference type="ChEBI" id="CHEBI:29105"/>
        <label>1</label>
        <note>catalytic</note>
    </ligand>
</feature>
<feature type="binding site" evidence="8">
    <location>
        <position position="211"/>
    </location>
    <ligand>
        <name>Zn(2+)</name>
        <dbReference type="ChEBI" id="CHEBI:29105"/>
        <label>1</label>
        <note>catalytic</note>
    </ligand>
</feature>
<comment type="cofactor">
    <cofactor evidence="8">
        <name>Zn(2+)</name>
        <dbReference type="ChEBI" id="CHEBI:29105"/>
    </cofactor>
    <text evidence="8">Binds 2 Zn(2+) ions.</text>
</comment>
<gene>
    <name evidence="8" type="primary">rnz</name>
    <name evidence="9" type="ORF">PZA18_17440</name>
</gene>
<dbReference type="EC" id="3.1.26.11" evidence="8"/>
<evidence type="ECO:0000256" key="7">
    <source>
        <dbReference type="ARBA" id="ARBA00022833"/>
    </source>
</evidence>
<dbReference type="InterPro" id="IPR013471">
    <property type="entry name" value="RNase_Z/BN"/>
</dbReference>
<comment type="catalytic activity">
    <reaction evidence="8">
        <text>Endonucleolytic cleavage of RNA, removing extra 3' nucleotides from tRNA precursor, generating 3' termini of tRNAs. A 3'-hydroxy group is left at the tRNA terminus and a 5'-phosphoryl group is left at the trailer molecule.</text>
        <dbReference type="EC" id="3.1.26.11"/>
    </reaction>
</comment>
<comment type="function">
    <text evidence="8">Zinc phosphodiesterase, which displays some tRNA 3'-processing endonuclease activity. Probably involved in tRNA maturation, by removing a 3'-trailer from precursor tRNA.</text>
</comment>
<keyword evidence="7 8" id="KW-0862">Zinc</keyword>
<dbReference type="CDD" id="cd07717">
    <property type="entry name" value="RNaseZ_ZiPD-like_MBL-fold"/>
    <property type="match status" value="1"/>
</dbReference>
<feature type="active site" description="Proton acceptor" evidence="8">
    <location>
        <position position="66"/>
    </location>
</feature>
<comment type="similarity">
    <text evidence="8">Belongs to the RNase Z family.</text>
</comment>
<evidence type="ECO:0000313" key="9">
    <source>
        <dbReference type="EMBL" id="MDK2125840.1"/>
    </source>
</evidence>
<protein>
    <recommendedName>
        <fullName evidence="8">Ribonuclease Z</fullName>
        <shortName evidence="8">RNase Z</shortName>
        <ecNumber evidence="8">3.1.26.11</ecNumber>
    </recommendedName>
    <alternativeName>
        <fullName evidence="8">tRNA 3 endonuclease</fullName>
    </alternativeName>
    <alternativeName>
        <fullName evidence="8">tRNase Z</fullName>
    </alternativeName>
</protein>
<keyword evidence="5 8" id="KW-0255">Endonuclease</keyword>
<dbReference type="EMBL" id="JARRAF010000025">
    <property type="protein sequence ID" value="MDK2125840.1"/>
    <property type="molecule type" value="Genomic_DNA"/>
</dbReference>
<reference evidence="9" key="1">
    <citation type="submission" date="2023-03" db="EMBL/GenBank/DDBJ databases">
        <title>Chitinimonas shenzhenensis gen. nov., sp. nov., a novel member of family Burkholderiaceae isolated from activated sludge collected in Shen Zhen, China.</title>
        <authorList>
            <person name="Wang X."/>
        </authorList>
    </citation>
    <scope>NUCLEOTIDE SEQUENCE</scope>
    <source>
        <strain evidence="9">DQS-5</strain>
    </source>
</reference>
<dbReference type="PANTHER" id="PTHR46018:SF2">
    <property type="entry name" value="ZINC PHOSPHODIESTERASE ELAC PROTEIN 1"/>
    <property type="match status" value="1"/>
</dbReference>
<dbReference type="RefSeq" id="WP_284102153.1">
    <property type="nucleotide sequence ID" value="NZ_JARRAF010000025.1"/>
</dbReference>
<feature type="binding site" evidence="8">
    <location>
        <position position="64"/>
    </location>
    <ligand>
        <name>Zn(2+)</name>
        <dbReference type="ChEBI" id="CHEBI:29105"/>
        <label>1</label>
        <note>catalytic</note>
    </ligand>
</feature>
<feature type="binding site" evidence="8">
    <location>
        <position position="211"/>
    </location>
    <ligand>
        <name>Zn(2+)</name>
        <dbReference type="ChEBI" id="CHEBI:29105"/>
        <label>2</label>
        <note>catalytic</note>
    </ligand>
</feature>
<evidence type="ECO:0000256" key="2">
    <source>
        <dbReference type="ARBA" id="ARBA00022694"/>
    </source>
</evidence>
<dbReference type="InterPro" id="IPR036866">
    <property type="entry name" value="RibonucZ/Hydroxyglut_hydro"/>
</dbReference>
<dbReference type="SUPFAM" id="SSF56281">
    <property type="entry name" value="Metallo-hydrolase/oxidoreductase"/>
    <property type="match status" value="1"/>
</dbReference>
<evidence type="ECO:0000313" key="10">
    <source>
        <dbReference type="Proteomes" id="UP001172778"/>
    </source>
</evidence>
<keyword evidence="10" id="KW-1185">Reference proteome</keyword>
<comment type="caution">
    <text evidence="9">The sequence shown here is derived from an EMBL/GenBank/DDBJ whole genome shotgun (WGS) entry which is preliminary data.</text>
</comment>
<feature type="binding site" evidence="8">
    <location>
        <position position="270"/>
    </location>
    <ligand>
        <name>Zn(2+)</name>
        <dbReference type="ChEBI" id="CHEBI:29105"/>
        <label>2</label>
        <note>catalytic</note>
    </ligand>
</feature>
<sequence length="321" mass="34872">MEITFLGTSSGTPTRTRNVSAAALRLVGSRDWQLIDCGEATQHRLLATPYSLRTLSAIFITHVHGDHCYGLPGLLASAQMAGRSEPLTIVGPAGIRQFVEAVAQHTELYLGYEIQWLLPEEAHLAQTGSGLKVQSVPLSHRVESFAYRFTEPEQAPQLLHEKLMAEGVPPGPLWAQIKAGKDVTLPDGRVLQASDFQAAARRPRSVIISGDNDDPSRLTTACDGTDVLVHEATYTQAVLEKVGAGPQHCSAERIARFASQVGLPNLVLTHFSPRYQDSADATTSIEEIRQEAAAHYHGRLSLACDYASYRLDRDGVLSVQA</sequence>
<evidence type="ECO:0000256" key="1">
    <source>
        <dbReference type="ARBA" id="ARBA00011738"/>
    </source>
</evidence>
<proteinExistence type="inferred from homology"/>
<evidence type="ECO:0000256" key="3">
    <source>
        <dbReference type="ARBA" id="ARBA00022722"/>
    </source>
</evidence>
<name>A0ABT7E0J5_9NEIS</name>
<feature type="binding site" evidence="8">
    <location>
        <position position="140"/>
    </location>
    <ligand>
        <name>Zn(2+)</name>
        <dbReference type="ChEBI" id="CHEBI:29105"/>
        <label>1</label>
        <note>catalytic</note>
    </ligand>
</feature>
<keyword evidence="3 8" id="KW-0540">Nuclease</keyword>
<dbReference type="Gene3D" id="3.60.15.10">
    <property type="entry name" value="Ribonuclease Z/Hydroxyacylglutathione hydrolase-like"/>
    <property type="match status" value="1"/>
</dbReference>
<dbReference type="Pfam" id="PF23023">
    <property type="entry name" value="Anti-Pycsar_Apyc1"/>
    <property type="match status" value="1"/>
</dbReference>
<comment type="subunit">
    <text evidence="1 8">Homodimer.</text>
</comment>
<keyword evidence="6 8" id="KW-0378">Hydrolase</keyword>
<evidence type="ECO:0000256" key="5">
    <source>
        <dbReference type="ARBA" id="ARBA00022759"/>
    </source>
</evidence>
<evidence type="ECO:0000256" key="4">
    <source>
        <dbReference type="ARBA" id="ARBA00022723"/>
    </source>
</evidence>
<accession>A0ABT7E0J5</accession>
<keyword evidence="2 8" id="KW-0819">tRNA processing</keyword>
<dbReference type="HAMAP" id="MF_01818">
    <property type="entry name" value="RNase_Z_BN"/>
    <property type="match status" value="1"/>
</dbReference>